<gene>
    <name evidence="4" type="ORF">PWYN_16205</name>
</gene>
<dbReference type="InterPro" id="IPR036206">
    <property type="entry name" value="ThiamineP_synth_sf"/>
</dbReference>
<dbReference type="CDD" id="cd00564">
    <property type="entry name" value="TMP_TenI"/>
    <property type="match status" value="1"/>
</dbReference>
<dbReference type="GO" id="GO:0009228">
    <property type="term" value="P:thiamine biosynthetic process"/>
    <property type="evidence" value="ECO:0007669"/>
    <property type="project" value="UniProtKB-KW"/>
</dbReference>
<feature type="domain" description="Thiamine phosphate synthase/TenI" evidence="3">
    <location>
        <begin position="8"/>
        <end position="182"/>
    </location>
</feature>
<accession>A0A098M2V8</accession>
<evidence type="ECO:0000256" key="2">
    <source>
        <dbReference type="ARBA" id="ARBA00022977"/>
    </source>
</evidence>
<dbReference type="EMBL" id="JQCR01000003">
    <property type="protein sequence ID" value="KGE16296.1"/>
    <property type="molecule type" value="Genomic_DNA"/>
</dbReference>
<dbReference type="eggNOG" id="COG0352">
    <property type="taxonomic scope" value="Bacteria"/>
</dbReference>
<dbReference type="InterPro" id="IPR013785">
    <property type="entry name" value="Aldolase_TIM"/>
</dbReference>
<comment type="pathway">
    <text evidence="1">Cofactor biosynthesis; thiamine diphosphate biosynthesis.</text>
</comment>
<dbReference type="OrthoDB" id="9815348at2"/>
<dbReference type="Gene3D" id="3.20.20.70">
    <property type="entry name" value="Aldolase class I"/>
    <property type="match status" value="1"/>
</dbReference>
<evidence type="ECO:0000259" key="3">
    <source>
        <dbReference type="Pfam" id="PF02581"/>
    </source>
</evidence>
<reference evidence="4 5" key="1">
    <citation type="submission" date="2014-08" db="EMBL/GenBank/DDBJ databases">
        <authorList>
            <person name="den Bakker H.C."/>
        </authorList>
    </citation>
    <scope>NUCLEOTIDE SEQUENCE [LARGE SCALE GENOMIC DNA]</scope>
    <source>
        <strain evidence="4 5">DSM 18334</strain>
    </source>
</reference>
<keyword evidence="2" id="KW-0784">Thiamine biosynthesis</keyword>
<dbReference type="STRING" id="268407.PWYN_16205"/>
<dbReference type="Pfam" id="PF02581">
    <property type="entry name" value="TMP-TENI"/>
    <property type="match status" value="1"/>
</dbReference>
<dbReference type="AlphaFoldDB" id="A0A098M2V8"/>
<dbReference type="PANTHER" id="PTHR20857">
    <property type="entry name" value="THIAMINE-PHOSPHATE PYROPHOSPHORYLASE"/>
    <property type="match status" value="1"/>
</dbReference>
<comment type="caution">
    <text evidence="4">The sequence shown here is derived from an EMBL/GenBank/DDBJ whole genome shotgun (WGS) entry which is preliminary data.</text>
</comment>
<evidence type="ECO:0000256" key="1">
    <source>
        <dbReference type="ARBA" id="ARBA00004948"/>
    </source>
</evidence>
<keyword evidence="5" id="KW-1185">Reference proteome</keyword>
<proteinExistence type="predicted"/>
<dbReference type="SUPFAM" id="SSF51391">
    <property type="entry name" value="Thiamin phosphate synthase"/>
    <property type="match status" value="1"/>
</dbReference>
<dbReference type="Proteomes" id="UP000029734">
    <property type="component" value="Unassembled WGS sequence"/>
</dbReference>
<protein>
    <recommendedName>
        <fullName evidence="3">Thiamine phosphate synthase/TenI domain-containing protein</fullName>
    </recommendedName>
</protein>
<evidence type="ECO:0000313" key="4">
    <source>
        <dbReference type="EMBL" id="KGE16296.1"/>
    </source>
</evidence>
<dbReference type="GO" id="GO:0005737">
    <property type="term" value="C:cytoplasm"/>
    <property type="evidence" value="ECO:0007669"/>
    <property type="project" value="TreeGrafter"/>
</dbReference>
<dbReference type="PANTHER" id="PTHR20857:SF22">
    <property type="entry name" value="THIAZOLE TAUTOMERASE"/>
    <property type="match status" value="1"/>
</dbReference>
<evidence type="ECO:0000313" key="5">
    <source>
        <dbReference type="Proteomes" id="UP000029734"/>
    </source>
</evidence>
<name>A0A098M2V8_9BACL</name>
<dbReference type="InterPro" id="IPR022998">
    <property type="entry name" value="ThiamineP_synth_TenI"/>
</dbReference>
<sequence>MAQAEIHLISDGKLPLSQFIEIVEATHPLLDYIHLREKHRSARELIAAAEELLRVGLPPAKLIINDRIDVALAVGARGVQLPWHSLTPAEARAVAPHLRLGRSIHSPQEAEKGSSQGANFCLFGHVFLSDSKPGQPERGLAQLAQTVRISRIPVIAIGGITPDHVSQIMKQGAAGIAVMSGICGSNDPLSAAKAYRTSLQVTLESKLAEEVSMHESAH</sequence>
<dbReference type="GO" id="GO:0004789">
    <property type="term" value="F:thiamine-phosphate diphosphorylase activity"/>
    <property type="evidence" value="ECO:0007669"/>
    <property type="project" value="TreeGrafter"/>
</dbReference>
<reference evidence="4 5" key="2">
    <citation type="submission" date="2014-10" db="EMBL/GenBank/DDBJ databases">
        <title>Comparative genomics of the Paenibacillus odorifer group.</title>
        <authorList>
            <person name="Tsai Y.-C."/>
            <person name="Martin N."/>
            <person name="Korlach J."/>
            <person name="Wiedmann M."/>
        </authorList>
    </citation>
    <scope>NUCLEOTIDE SEQUENCE [LARGE SCALE GENOMIC DNA]</scope>
    <source>
        <strain evidence="4 5">DSM 18334</strain>
    </source>
</reference>
<dbReference type="RefSeq" id="WP_036653978.1">
    <property type="nucleotide sequence ID" value="NZ_JQCR01000003.1"/>
</dbReference>
<organism evidence="4 5">
    <name type="scientific">Paenibacillus wynnii</name>
    <dbReference type="NCBI Taxonomy" id="268407"/>
    <lineage>
        <taxon>Bacteria</taxon>
        <taxon>Bacillati</taxon>
        <taxon>Bacillota</taxon>
        <taxon>Bacilli</taxon>
        <taxon>Bacillales</taxon>
        <taxon>Paenibacillaceae</taxon>
        <taxon>Paenibacillus</taxon>
    </lineage>
</organism>